<evidence type="ECO:0000256" key="15">
    <source>
        <dbReference type="SAM" id="MobiDB-lite"/>
    </source>
</evidence>
<evidence type="ECO:0000256" key="9">
    <source>
        <dbReference type="ARBA" id="ARBA00022786"/>
    </source>
</evidence>
<proteinExistence type="inferred from homology"/>
<gene>
    <name evidence="18" type="ORF">B4U79_04711</name>
</gene>
<organism evidence="18 19">
    <name type="scientific">Dinothrombium tinctorium</name>
    <dbReference type="NCBI Taxonomy" id="1965070"/>
    <lineage>
        <taxon>Eukaryota</taxon>
        <taxon>Metazoa</taxon>
        <taxon>Ecdysozoa</taxon>
        <taxon>Arthropoda</taxon>
        <taxon>Chelicerata</taxon>
        <taxon>Arachnida</taxon>
        <taxon>Acari</taxon>
        <taxon>Acariformes</taxon>
        <taxon>Trombidiformes</taxon>
        <taxon>Prostigmata</taxon>
        <taxon>Anystina</taxon>
        <taxon>Parasitengona</taxon>
        <taxon>Trombidioidea</taxon>
        <taxon>Trombidiidae</taxon>
        <taxon>Dinothrombium</taxon>
    </lineage>
</organism>
<evidence type="ECO:0000313" key="19">
    <source>
        <dbReference type="Proteomes" id="UP000285301"/>
    </source>
</evidence>
<keyword evidence="11" id="KW-0539">Nucleus</keyword>
<dbReference type="EMBL" id="NCKU01001565">
    <property type="protein sequence ID" value="RWS11795.1"/>
    <property type="molecule type" value="Genomic_DNA"/>
</dbReference>
<evidence type="ECO:0000256" key="8">
    <source>
        <dbReference type="ARBA" id="ARBA00022771"/>
    </source>
</evidence>
<evidence type="ECO:0000256" key="5">
    <source>
        <dbReference type="ARBA" id="ARBA00022473"/>
    </source>
</evidence>
<comment type="caution">
    <text evidence="18">The sequence shown here is derived from an EMBL/GenBank/DDBJ whole genome shotgun (WGS) entry which is preliminary data.</text>
</comment>
<dbReference type="EC" id="2.3.2.27" evidence="4"/>
<name>A0A443R951_9ACAR</name>
<dbReference type="Gene3D" id="3.30.40.10">
    <property type="entry name" value="Zinc/RING finger domain, C3HC4 (zinc finger)"/>
    <property type="match status" value="1"/>
</dbReference>
<dbReference type="InterPro" id="IPR013087">
    <property type="entry name" value="Znf_C2H2_type"/>
</dbReference>
<dbReference type="InterPro" id="IPR001841">
    <property type="entry name" value="Znf_RING"/>
</dbReference>
<evidence type="ECO:0000256" key="1">
    <source>
        <dbReference type="ARBA" id="ARBA00000900"/>
    </source>
</evidence>
<dbReference type="InterPro" id="IPR041042">
    <property type="entry name" value="Znf_Hakai"/>
</dbReference>
<evidence type="ECO:0000256" key="11">
    <source>
        <dbReference type="ARBA" id="ARBA00023242"/>
    </source>
</evidence>
<comment type="catalytic activity">
    <reaction evidence="1">
        <text>S-ubiquitinyl-[E2 ubiquitin-conjugating enzyme]-L-cysteine + [acceptor protein]-L-lysine = [E2 ubiquitin-conjugating enzyme]-L-cysteine + N(6)-ubiquitinyl-[acceptor protein]-L-lysine.</text>
        <dbReference type="EC" id="2.3.2.27"/>
    </reaction>
</comment>
<dbReference type="STRING" id="1965070.A0A443R951"/>
<keyword evidence="8 14" id="KW-0863">Zinc-finger</keyword>
<dbReference type="PROSITE" id="PS00028">
    <property type="entry name" value="ZINC_FINGER_C2H2_1"/>
    <property type="match status" value="1"/>
</dbReference>
<keyword evidence="5" id="KW-0217">Developmental protein</keyword>
<evidence type="ECO:0000313" key="18">
    <source>
        <dbReference type="EMBL" id="RWS11795.1"/>
    </source>
</evidence>
<dbReference type="GO" id="GO:0061630">
    <property type="term" value="F:ubiquitin protein ligase activity"/>
    <property type="evidence" value="ECO:0007669"/>
    <property type="project" value="UniProtKB-EC"/>
</dbReference>
<dbReference type="GO" id="GO:0005634">
    <property type="term" value="C:nucleus"/>
    <property type="evidence" value="ECO:0007669"/>
    <property type="project" value="UniProtKB-SubCell"/>
</dbReference>
<dbReference type="PANTHER" id="PTHR13480">
    <property type="entry name" value="E3 UBIQUITIN-PROTEIN LIGASE HAKAI-RELATED"/>
    <property type="match status" value="1"/>
</dbReference>
<dbReference type="InterPro" id="IPR017907">
    <property type="entry name" value="Znf_RING_CS"/>
</dbReference>
<dbReference type="CDD" id="cd16508">
    <property type="entry name" value="RING-HC_HAKAI-like"/>
    <property type="match status" value="1"/>
</dbReference>
<keyword evidence="6" id="KW-0808">Transferase</keyword>
<evidence type="ECO:0000256" key="3">
    <source>
        <dbReference type="ARBA" id="ARBA00004906"/>
    </source>
</evidence>
<protein>
    <recommendedName>
        <fullName evidence="13">E3 ubiquitin-protein ligase Hakai</fullName>
        <ecNumber evidence="4">2.3.2.27</ecNumber>
    </recommendedName>
</protein>
<dbReference type="GO" id="GO:0016567">
    <property type="term" value="P:protein ubiquitination"/>
    <property type="evidence" value="ECO:0007669"/>
    <property type="project" value="UniProtKB-UniPathway"/>
</dbReference>
<dbReference type="InterPro" id="IPR040380">
    <property type="entry name" value="HAKAI-like_RING-HC"/>
</dbReference>
<dbReference type="Gene3D" id="6.10.140.2210">
    <property type="match status" value="1"/>
</dbReference>
<comment type="similarity">
    <text evidence="12">Belongs to the Hakai family.</text>
</comment>
<dbReference type="PANTHER" id="PTHR13480:SF0">
    <property type="entry name" value="E3 UBIQUITIN-PROTEIN LIGASE HAKAI"/>
    <property type="match status" value="1"/>
</dbReference>
<comment type="subcellular location">
    <subcellularLocation>
        <location evidence="2">Nucleus</location>
    </subcellularLocation>
</comment>
<dbReference type="Pfam" id="PF18408">
    <property type="entry name" value="zf_Hakai"/>
    <property type="match status" value="1"/>
</dbReference>
<evidence type="ECO:0000256" key="13">
    <source>
        <dbReference type="ARBA" id="ARBA00041081"/>
    </source>
</evidence>
<dbReference type="InterPro" id="IPR040383">
    <property type="entry name" value="HAKAI/CBLL2"/>
</dbReference>
<comment type="pathway">
    <text evidence="3">Protein modification; protein ubiquitination.</text>
</comment>
<dbReference type="GO" id="GO:0030155">
    <property type="term" value="P:regulation of cell adhesion"/>
    <property type="evidence" value="ECO:0007669"/>
    <property type="project" value="TreeGrafter"/>
</dbReference>
<keyword evidence="9" id="KW-0833">Ubl conjugation pathway</keyword>
<evidence type="ECO:0000256" key="2">
    <source>
        <dbReference type="ARBA" id="ARBA00004123"/>
    </source>
</evidence>
<evidence type="ECO:0000256" key="7">
    <source>
        <dbReference type="ARBA" id="ARBA00022723"/>
    </source>
</evidence>
<evidence type="ECO:0000256" key="12">
    <source>
        <dbReference type="ARBA" id="ARBA00038499"/>
    </source>
</evidence>
<dbReference type="PROSITE" id="PS00518">
    <property type="entry name" value="ZF_RING_1"/>
    <property type="match status" value="1"/>
</dbReference>
<reference evidence="18 19" key="1">
    <citation type="journal article" date="2018" name="Gigascience">
        <title>Genomes of trombidid mites reveal novel predicted allergens and laterally-transferred genes associated with secondary metabolism.</title>
        <authorList>
            <person name="Dong X."/>
            <person name="Chaisiri K."/>
            <person name="Xia D."/>
            <person name="Armstrong S.D."/>
            <person name="Fang Y."/>
            <person name="Donnelly M.J."/>
            <person name="Kadowaki T."/>
            <person name="McGarry J.W."/>
            <person name="Darby A.C."/>
            <person name="Makepeace B.L."/>
        </authorList>
    </citation>
    <scope>NUCLEOTIDE SEQUENCE [LARGE SCALE GENOMIC DNA]</scope>
    <source>
        <strain evidence="18">UoL-WK</strain>
    </source>
</reference>
<dbReference type="UniPathway" id="UPA00143"/>
<keyword evidence="19" id="KW-1185">Reference proteome</keyword>
<dbReference type="OrthoDB" id="547746at2759"/>
<evidence type="ECO:0000259" key="16">
    <source>
        <dbReference type="PROSITE" id="PS50089"/>
    </source>
</evidence>
<keyword evidence="7" id="KW-0479">Metal-binding</keyword>
<keyword evidence="10" id="KW-0862">Zinc</keyword>
<feature type="domain" description="C2H2-type" evidence="17">
    <location>
        <begin position="153"/>
        <end position="183"/>
    </location>
</feature>
<feature type="region of interest" description="Disordered" evidence="15">
    <location>
        <begin position="300"/>
        <end position="322"/>
    </location>
</feature>
<dbReference type="PROSITE" id="PS50157">
    <property type="entry name" value="ZINC_FINGER_C2H2_2"/>
    <property type="match status" value="1"/>
</dbReference>
<feature type="domain" description="RING-type" evidence="16">
    <location>
        <begin position="102"/>
        <end position="138"/>
    </location>
</feature>
<sequence length="322" mass="35886">MKRDKGGAKRSNVKTIKTVSKHEERESGDCEEEDERENSEPNSSLQLSQLEKTDEAVDFESLAFVGTTSSRIVPIHGSEAISWKNKVTLIGEKCPNPRIHLCDKCKEPILLYGRMIPCKHVFCYTCASSNEGACFTCKDRVARIEKNKLGSVYMCDVEACKRTYLSERDLSAHINHRHVARKATTSVINTVPTAPSNTSLQSSSITTQSHRSLPYTVNSIPGNESFQSPIPVVSTRSNLITVPIQGDTHQIPNHPSLSSMHAIGGQQPHYGSQAYRGNQMQWSNNPFPIHGYPQNGRIANNPWSMPGQQPPHQPSFNRPYYP</sequence>
<evidence type="ECO:0000256" key="10">
    <source>
        <dbReference type="ARBA" id="ARBA00022833"/>
    </source>
</evidence>
<dbReference type="AlphaFoldDB" id="A0A443R951"/>
<feature type="region of interest" description="Disordered" evidence="15">
    <location>
        <begin position="1"/>
        <end position="47"/>
    </location>
</feature>
<evidence type="ECO:0000256" key="4">
    <source>
        <dbReference type="ARBA" id="ARBA00012483"/>
    </source>
</evidence>
<dbReference type="Proteomes" id="UP000285301">
    <property type="component" value="Unassembled WGS sequence"/>
</dbReference>
<dbReference type="GO" id="GO:0008270">
    <property type="term" value="F:zinc ion binding"/>
    <property type="evidence" value="ECO:0007669"/>
    <property type="project" value="UniProtKB-KW"/>
</dbReference>
<evidence type="ECO:0000256" key="14">
    <source>
        <dbReference type="PROSITE-ProRule" id="PRU00042"/>
    </source>
</evidence>
<evidence type="ECO:0000259" key="17">
    <source>
        <dbReference type="PROSITE" id="PS50157"/>
    </source>
</evidence>
<dbReference type="PROSITE" id="PS50089">
    <property type="entry name" value="ZF_RING_2"/>
    <property type="match status" value="1"/>
</dbReference>
<evidence type="ECO:0000256" key="6">
    <source>
        <dbReference type="ARBA" id="ARBA00022679"/>
    </source>
</evidence>
<dbReference type="InterPro" id="IPR013083">
    <property type="entry name" value="Znf_RING/FYVE/PHD"/>
</dbReference>
<accession>A0A443R951</accession>